<feature type="compositionally biased region" description="Low complexity" evidence="3">
    <location>
        <begin position="212"/>
        <end position="232"/>
    </location>
</feature>
<feature type="compositionally biased region" description="Polar residues" evidence="3">
    <location>
        <begin position="2072"/>
        <end position="2081"/>
    </location>
</feature>
<dbReference type="Gene3D" id="1.20.870.10">
    <property type="entry name" value="Son of sevenless (SoS) protein Chain: S domain 1"/>
    <property type="match status" value="1"/>
</dbReference>
<feature type="compositionally biased region" description="Polar residues" evidence="3">
    <location>
        <begin position="2280"/>
        <end position="2301"/>
    </location>
</feature>
<dbReference type="Gene3D" id="2.30.42.10">
    <property type="match status" value="1"/>
</dbReference>
<dbReference type="Pfam" id="PF00618">
    <property type="entry name" value="RasGEF_N"/>
    <property type="match status" value="1"/>
</dbReference>
<organism evidence="7 8">
    <name type="scientific">Schistosoma mekongi</name>
    <name type="common">Parasitic worm</name>
    <dbReference type="NCBI Taxonomy" id="38744"/>
    <lineage>
        <taxon>Eukaryota</taxon>
        <taxon>Metazoa</taxon>
        <taxon>Spiralia</taxon>
        <taxon>Lophotrochozoa</taxon>
        <taxon>Platyhelminthes</taxon>
        <taxon>Trematoda</taxon>
        <taxon>Digenea</taxon>
        <taxon>Strigeidida</taxon>
        <taxon>Schistosomatoidea</taxon>
        <taxon>Schistosomatidae</taxon>
        <taxon>Schistosoma</taxon>
    </lineage>
</organism>
<feature type="compositionally biased region" description="Polar residues" evidence="3">
    <location>
        <begin position="965"/>
        <end position="978"/>
    </location>
</feature>
<evidence type="ECO:0000256" key="3">
    <source>
        <dbReference type="SAM" id="MobiDB-lite"/>
    </source>
</evidence>
<evidence type="ECO:0000259" key="5">
    <source>
        <dbReference type="PROSITE" id="PS50042"/>
    </source>
</evidence>
<evidence type="ECO:0000313" key="7">
    <source>
        <dbReference type="EMBL" id="KAK4468296.1"/>
    </source>
</evidence>
<dbReference type="InterPro" id="IPR023578">
    <property type="entry name" value="Ras_GEF_dom_sf"/>
</dbReference>
<dbReference type="InterPro" id="IPR036964">
    <property type="entry name" value="RASGEF_cat_dom_sf"/>
</dbReference>
<sequence>MDEEDSTFIRILAIDPAHRSPQENAAIFGYLRTIESLNVPCLSSTYRDTELRAISRYARYRRVPGDVLLYHTGEWCDSWFILINGSVLIESSMFLPRACFGTRANGNFYRRNDCLVLEPSDLVVIDYLDNDSLPVSFTDTHRQAVAPYKHRHSLDRTPVSISCIASHEISSNGHYSASSAASLNTPSLFNSDQDKHLRRTMKTTQKADGIDSFKSSHLSDTSSTHSVSSGGVQNDSSHGRSSHLCVSTKPEKRNQKQSNSYPKWCKTGSDTSHCVDSDDEGDDDEEEDDDEDLESSSHESIRDAFWESILKLPVDRTQEDIDLLLENVEQLPAFSNLTKATRRSLCSVMVLAIVREAGQIVLNDNEKLDTWSVVLNGTVEVIELDGTIRELTRGDAFGVRPGKTDRVHRGIMRTVTEDCYFLCVPQTDYVKIMSREGEAEIPEMGEGGRVVLVYETIDLDSNLIIDLNKSSSDNNTMLKKCRLVTKGTPEKLIEHLIADLSNVDITYPEDFLLTYRTFLDSPRPIVDRLLSWHLHNPKLRPRVNRIILLWVHNHFNDFEDSHEMMKCIEKFDNMLSTDGTAGERRLFRLACSTKARPRQVELAIPLKSSRDLNNSDNKSLVGGGGESGEQHLNNNYVTTNSLIDLPFTIIGGEDGFGVFIHQVYNLTPYNNSGTETYDAIMNQKYLTNPSLSSSSCDSGYPSSPSASSSTCVHPYYSSVHNNQIRRADQLISINGRSVEHLKLSEVIQLIHSMINACCSLDNKTGSNSKLMITGTSGSASPSVTCNSADIANATALNLSKSSTSSSVADATFNLRLLVIFNPVQYYQVINSLNTAPTPLASVKLISKANSYHTTDDMKNQVKKSSAPSSTPTNNYNDNNEICRLKKHSLSKLKRLTRPTSISIPDDLVITLNDHQHQQQSSTSVLLPTKPSLESFSTVNALSVSPPNNHSLGRRQNLKSLPHASANRSTHSASTSPSRLSYPHEDSQEFYKTTTTALASNKQSIPFHSHSTKNPVVIDNQNYINHNDNSPSRPYELHSSTDKLNNNITTVDHCFTSQLQRSSSQPDLITLNEPLTVGVNEHPTVLPQNHNHHLTNGFDCLSLNSGNNIHNDNLSVIRVWRSSDNGKDHCSKLILLPRRQTSAFEATRLCIEEFGIPDEDQNSYCLYHVTVECGPIVKQSRLANTLDDLAGRLTLNSRYYLKNLHNHDPLITDDVAKSILAESRVTFTQLPPEELAVRLTIDDYEIFRAVQSTEYIDEVFGLSNSTCINNVSSPVTGNNSNSGYATGHENLDRFTDLVNREAYWAPTEICHETSLNRRVNLLKRFIKLAKLCRELRNFNTMFCLLVGLHQTPVERLKQTWDRLPNKYQKIYRDLSMVLDTSRNFHHYRTLISGDNISAPMLPYLPLVLKDLTFIHLGNPSFTPDGLINFVKLRMLAKEVRVICRMCNVDYDLSLTTHRGRLGGSGGVSVGRTRTGVNLSAVKAVAAVSSINPKSYFLSLTSSMNNSQTNHNNNCPGTDSNWSEHDMVEVKFNHSNSLDDNKQQREVKPNLDVKPINSSNVSGTNVGHKRFHQHGSSATSPSGNFNVGLPTPTSFMIPSSGSGIRRRSNLGLISSSVNPKKIYESWLMTLRIRTYLANLKVVQDPKRLSQLSSQLEPSCKDSKTSHPLASFSVGNTGDTPATSTTTITTNTNERNDSQQLDIPAVPSANNITVVKGLKQPPANTPTQSVASEPNTNKKSLLKIINVSTESSRISVSESTTTSNSLPANSTAVLTRPILGAQSVEDARKLLALSESSKRSSQRRLPAFTFPNHHYHNSNNPNTNSIFITPPVGPSAGIGFGQLKSQHNNSSNVSSVGQPHQAHNNPMIQISNNNTLISSSMPNTIISTCSNHLYHNLHYHHYSHAQNRYPQPARCYFTSSGTISNKSLLLDNLIPMPSRITGTTTLVTTNTNNNVNINSTSNQIYDVAPNQKHPSHLHPQHPVVHHQKISASPPHNRSQSTKKHQYSNQMVNHQNTNYQYHQQQNLQCRSNYIGPHPTLDPNAVPMLHPACRGISPQQQASFPYWHVNSSGGGTYPTNQQQESVHPTRFKDQPSLQQRQQQGQHSAPFNSDENYLYPTANTHPLGGLMLSMPRHYRQSTIQRIIPQHLNSKPTRPPPYEIALALKYPQNANLQRVHQSLKNDLVNTRNENTNIVTNNNNNRTSTNLSPGCKQGPVGHVSMAQGYTQVQTPKLNKQLFNTKQQIPPNPTFSTPTLTTNTSLPAANTHNGNNNNLQSRPSERNKASTVCQLSQQQVQERPSPPSYQQVLSMTRQGNNQGSLKIIAAQSQPSNGRPQPPQRTIAALSSNCNHNNYRASSASPGITIVRPILNDPNTGEPHRPRRQPYNSYL</sequence>
<dbReference type="SUPFAM" id="SSF48366">
    <property type="entry name" value="Ras GEF"/>
    <property type="match status" value="1"/>
</dbReference>
<feature type="domain" description="Cyclic nucleotide-binding" evidence="5">
    <location>
        <begin position="333"/>
        <end position="398"/>
    </location>
</feature>
<accession>A0AAE2D209</accession>
<gene>
    <name evidence="7" type="ORF">MN116_008447</name>
</gene>
<evidence type="ECO:0000259" key="4">
    <source>
        <dbReference type="PROSITE" id="PS50009"/>
    </source>
</evidence>
<dbReference type="InterPro" id="IPR036034">
    <property type="entry name" value="PDZ_sf"/>
</dbReference>
<protein>
    <recommendedName>
        <fullName evidence="9">Rap guanine nucleotide exchange factor 2</fullName>
    </recommendedName>
</protein>
<feature type="compositionally biased region" description="Low complexity" evidence="3">
    <location>
        <begin position="2089"/>
        <end position="2100"/>
    </location>
</feature>
<dbReference type="InterPro" id="IPR018490">
    <property type="entry name" value="cNMP-bd_dom_sf"/>
</dbReference>
<dbReference type="CDD" id="cd00038">
    <property type="entry name" value="CAP_ED"/>
    <property type="match status" value="1"/>
</dbReference>
<feature type="domain" description="Ras-GEF" evidence="4">
    <location>
        <begin position="1230"/>
        <end position="1478"/>
    </location>
</feature>
<evidence type="ECO:0000313" key="8">
    <source>
        <dbReference type="Proteomes" id="UP001292079"/>
    </source>
</evidence>
<dbReference type="Proteomes" id="UP001292079">
    <property type="component" value="Unassembled WGS sequence"/>
</dbReference>
<feature type="region of interest" description="Disordered" evidence="3">
    <location>
        <begin position="201"/>
        <end position="300"/>
    </location>
</feature>
<comment type="caution">
    <text evidence="7">The sequence shown here is derived from an EMBL/GenBank/DDBJ whole genome shotgun (WGS) entry which is preliminary data.</text>
</comment>
<dbReference type="GO" id="GO:0007265">
    <property type="term" value="P:Ras protein signal transduction"/>
    <property type="evidence" value="ECO:0007669"/>
    <property type="project" value="TreeGrafter"/>
</dbReference>
<dbReference type="PROSITE" id="PS50042">
    <property type="entry name" value="CNMP_BINDING_3"/>
    <property type="match status" value="1"/>
</dbReference>
<dbReference type="SMART" id="SM00100">
    <property type="entry name" value="cNMP"/>
    <property type="match status" value="1"/>
</dbReference>
<keyword evidence="8" id="KW-1185">Reference proteome</keyword>
<feature type="compositionally biased region" description="Polar residues" evidence="3">
    <location>
        <begin position="862"/>
        <end position="878"/>
    </location>
</feature>
<dbReference type="InterPro" id="IPR001895">
    <property type="entry name" value="RASGEF_cat_dom"/>
</dbReference>
<feature type="compositionally biased region" description="Low complexity" evidence="3">
    <location>
        <begin position="1673"/>
        <end position="1690"/>
    </location>
</feature>
<dbReference type="SUPFAM" id="SSF51206">
    <property type="entry name" value="cAMP-binding domain-like"/>
    <property type="match status" value="2"/>
</dbReference>
<dbReference type="InterPro" id="IPR008937">
    <property type="entry name" value="Ras-like_GEF"/>
</dbReference>
<evidence type="ECO:0008006" key="9">
    <source>
        <dbReference type="Google" id="ProtNLM"/>
    </source>
</evidence>
<dbReference type="GO" id="GO:0016324">
    <property type="term" value="C:apical plasma membrane"/>
    <property type="evidence" value="ECO:0007669"/>
    <property type="project" value="TreeGrafter"/>
</dbReference>
<feature type="domain" description="N-terminal Ras-GEF" evidence="6">
    <location>
        <begin position="480"/>
        <end position="594"/>
    </location>
</feature>
<dbReference type="GO" id="GO:0005085">
    <property type="term" value="F:guanyl-nucleotide exchange factor activity"/>
    <property type="evidence" value="ECO:0007669"/>
    <property type="project" value="UniProtKB-KW"/>
</dbReference>
<dbReference type="EMBL" id="JALJAT010000007">
    <property type="protein sequence ID" value="KAK4468296.1"/>
    <property type="molecule type" value="Genomic_DNA"/>
</dbReference>
<evidence type="ECO:0000259" key="6">
    <source>
        <dbReference type="PROSITE" id="PS50212"/>
    </source>
</evidence>
<dbReference type="PROSITE" id="PS50009">
    <property type="entry name" value="RASGEF_CAT"/>
    <property type="match status" value="1"/>
</dbReference>
<feature type="region of interest" description="Disordered" evidence="3">
    <location>
        <begin position="1651"/>
        <end position="1700"/>
    </location>
</feature>
<dbReference type="PROSITE" id="PS50212">
    <property type="entry name" value="RASGEF_NTER"/>
    <property type="match status" value="1"/>
</dbReference>
<dbReference type="PANTHER" id="PTHR23113:SF249">
    <property type="entry name" value="RAP GUANINE NUCLEOTIDE EXCHANGE FACTOR 6"/>
    <property type="match status" value="1"/>
</dbReference>
<dbReference type="Gene3D" id="1.10.840.10">
    <property type="entry name" value="Ras guanine-nucleotide exchange factors catalytic domain"/>
    <property type="match status" value="1"/>
</dbReference>
<evidence type="ECO:0000256" key="1">
    <source>
        <dbReference type="ARBA" id="ARBA00022658"/>
    </source>
</evidence>
<name>A0AAE2D209_SCHME</name>
<dbReference type="CDD" id="cd06224">
    <property type="entry name" value="REM"/>
    <property type="match status" value="1"/>
</dbReference>
<keyword evidence="1 2" id="KW-0344">Guanine-nucleotide releasing factor</keyword>
<dbReference type="Gene3D" id="2.60.120.10">
    <property type="entry name" value="Jelly Rolls"/>
    <property type="match status" value="2"/>
</dbReference>
<feature type="compositionally biased region" description="Polar residues" evidence="3">
    <location>
        <begin position="1986"/>
        <end position="1996"/>
    </location>
</feature>
<feature type="compositionally biased region" description="Acidic residues" evidence="3">
    <location>
        <begin position="277"/>
        <end position="294"/>
    </location>
</feature>
<dbReference type="InterPro" id="IPR014710">
    <property type="entry name" value="RmlC-like_jellyroll"/>
</dbReference>
<proteinExistence type="predicted"/>
<dbReference type="InterPro" id="IPR000595">
    <property type="entry name" value="cNMP-bd_dom"/>
</dbReference>
<dbReference type="InterPro" id="IPR000651">
    <property type="entry name" value="Ras-like_Gua-exchang_fac_N"/>
</dbReference>
<dbReference type="SMART" id="SM00147">
    <property type="entry name" value="RasGEF"/>
    <property type="match status" value="1"/>
</dbReference>
<reference evidence="7" key="2">
    <citation type="journal article" date="2023" name="Infect Dis Poverty">
        <title>Chromosome-scale genome of the human blood fluke Schistosoma mekongi and its implications for public health.</title>
        <authorList>
            <person name="Zhou M."/>
            <person name="Xu L."/>
            <person name="Xu D."/>
            <person name="Chen W."/>
            <person name="Khan J."/>
            <person name="Hu Y."/>
            <person name="Huang H."/>
            <person name="Wei H."/>
            <person name="Zhang Y."/>
            <person name="Chusongsang P."/>
            <person name="Tanasarnprasert K."/>
            <person name="Hu X."/>
            <person name="Limpanont Y."/>
            <person name="Lv Z."/>
        </authorList>
    </citation>
    <scope>NUCLEOTIDE SEQUENCE</scope>
    <source>
        <strain evidence="7">LV_2022a</strain>
    </source>
</reference>
<dbReference type="Pfam" id="PF00617">
    <property type="entry name" value="RasGEF"/>
    <property type="match status" value="1"/>
</dbReference>
<dbReference type="PANTHER" id="PTHR23113">
    <property type="entry name" value="GUANINE NUCLEOTIDE EXCHANGE FACTOR"/>
    <property type="match status" value="1"/>
</dbReference>
<feature type="region of interest" description="Disordered" evidence="3">
    <location>
        <begin position="855"/>
        <end position="878"/>
    </location>
</feature>
<feature type="region of interest" description="Disordered" evidence="3">
    <location>
        <begin position="1982"/>
        <end position="2002"/>
    </location>
</feature>
<dbReference type="CDD" id="cd00155">
    <property type="entry name" value="RasGEF"/>
    <property type="match status" value="1"/>
</dbReference>
<reference evidence="7" key="1">
    <citation type="submission" date="2022-04" db="EMBL/GenBank/DDBJ databases">
        <authorList>
            <person name="Xu L."/>
            <person name="Lv Z."/>
        </authorList>
    </citation>
    <scope>NUCLEOTIDE SEQUENCE</scope>
    <source>
        <strain evidence="7">LV_2022a</strain>
    </source>
</reference>
<feature type="region of interest" description="Disordered" evidence="3">
    <location>
        <begin position="2364"/>
        <end position="2385"/>
    </location>
</feature>
<feature type="region of interest" description="Disordered" evidence="3">
    <location>
        <begin position="2237"/>
        <end position="2301"/>
    </location>
</feature>
<evidence type="ECO:0000256" key="2">
    <source>
        <dbReference type="PROSITE-ProRule" id="PRU00168"/>
    </source>
</evidence>
<feature type="region of interest" description="Disordered" evidence="3">
    <location>
        <begin position="2062"/>
        <end position="2116"/>
    </location>
</feature>
<feature type="compositionally biased region" description="Low complexity" evidence="3">
    <location>
        <begin position="2245"/>
        <end position="2269"/>
    </location>
</feature>
<feature type="region of interest" description="Disordered" evidence="3">
    <location>
        <begin position="961"/>
        <end position="988"/>
    </location>
</feature>
<dbReference type="SMART" id="SM00229">
    <property type="entry name" value="RasGEFN"/>
    <property type="match status" value="1"/>
</dbReference>